<proteinExistence type="predicted"/>
<dbReference type="EMBL" id="NCSJ02000457">
    <property type="protein sequence ID" value="RFU24365.1"/>
    <property type="molecule type" value="Genomic_DNA"/>
</dbReference>
<dbReference type="AlphaFoldDB" id="A0A3E2GT65"/>
<reference evidence="1 2" key="1">
    <citation type="submission" date="2018-05" db="EMBL/GenBank/DDBJ databases">
        <title>Draft genome sequence of Scytalidium lignicola DSM 105466, a ubiquitous saprotrophic fungus.</title>
        <authorList>
            <person name="Buettner E."/>
            <person name="Gebauer A.M."/>
            <person name="Hofrichter M."/>
            <person name="Liers C."/>
            <person name="Kellner H."/>
        </authorList>
    </citation>
    <scope>NUCLEOTIDE SEQUENCE [LARGE SCALE GENOMIC DNA]</scope>
    <source>
        <strain evidence="1 2">DSM 105466</strain>
    </source>
</reference>
<organism evidence="1 2">
    <name type="scientific">Scytalidium lignicola</name>
    <name type="common">Hyphomycete</name>
    <dbReference type="NCBI Taxonomy" id="5539"/>
    <lineage>
        <taxon>Eukaryota</taxon>
        <taxon>Fungi</taxon>
        <taxon>Dikarya</taxon>
        <taxon>Ascomycota</taxon>
        <taxon>Pezizomycotina</taxon>
        <taxon>Leotiomycetes</taxon>
        <taxon>Leotiomycetes incertae sedis</taxon>
        <taxon>Scytalidium</taxon>
    </lineage>
</organism>
<evidence type="ECO:0000313" key="1">
    <source>
        <dbReference type="EMBL" id="RFU24365.1"/>
    </source>
</evidence>
<dbReference type="Proteomes" id="UP000258309">
    <property type="component" value="Unassembled WGS sequence"/>
</dbReference>
<comment type="caution">
    <text evidence="1">The sequence shown here is derived from an EMBL/GenBank/DDBJ whole genome shotgun (WGS) entry which is preliminary data.</text>
</comment>
<gene>
    <name evidence="1" type="ORF">B7463_g11970</name>
</gene>
<feature type="non-terminal residue" evidence="1">
    <location>
        <position position="1"/>
    </location>
</feature>
<evidence type="ECO:0000313" key="2">
    <source>
        <dbReference type="Proteomes" id="UP000258309"/>
    </source>
</evidence>
<name>A0A3E2GT65_SCYLI</name>
<sequence>MDQPEQRTGLPQIRVWVKDHPEPVPAAAGDLPVEQLSPARFGTIRIWISSGEATGRGCSHWWSSFKEQAPKRRAIIAQDEEKGWVTFAEYDRNYLQYLPGEARDREDQSFLDNEANARLTWKSKENKNVDTLKLFARWSLCTTIGNTAETVDDGFVWLE</sequence>
<accession>A0A3E2GT65</accession>
<keyword evidence="2" id="KW-1185">Reference proteome</keyword>
<protein>
    <submittedName>
        <fullName evidence="1">Uncharacterized protein</fullName>
    </submittedName>
</protein>
<dbReference type="OrthoDB" id="3508621at2759"/>
<feature type="non-terminal residue" evidence="1">
    <location>
        <position position="159"/>
    </location>
</feature>